<dbReference type="AlphaFoldDB" id="A0A974GZ08"/>
<evidence type="ECO:0000313" key="1">
    <source>
        <dbReference type="EMBL" id="OCT56060.1"/>
    </source>
</evidence>
<dbReference type="Proteomes" id="UP000694892">
    <property type="component" value="Unassembled WGS sequence"/>
</dbReference>
<organism evidence="1">
    <name type="scientific">Xenopus laevis</name>
    <name type="common">African clawed frog</name>
    <dbReference type="NCBI Taxonomy" id="8355"/>
    <lineage>
        <taxon>Eukaryota</taxon>
        <taxon>Metazoa</taxon>
        <taxon>Chordata</taxon>
        <taxon>Craniata</taxon>
        <taxon>Vertebrata</taxon>
        <taxon>Euteleostomi</taxon>
        <taxon>Amphibia</taxon>
        <taxon>Batrachia</taxon>
        <taxon>Anura</taxon>
        <taxon>Pipoidea</taxon>
        <taxon>Pipidae</taxon>
        <taxon>Xenopodinae</taxon>
        <taxon>Xenopus</taxon>
        <taxon>Xenopus</taxon>
    </lineage>
</organism>
<dbReference type="EMBL" id="KV467517">
    <property type="protein sequence ID" value="OCT56060.1"/>
    <property type="molecule type" value="Genomic_DNA"/>
</dbReference>
<accession>A0A974GZ08</accession>
<reference evidence="1" key="1">
    <citation type="submission" date="2016-05" db="EMBL/GenBank/DDBJ databases">
        <title>WGS assembly of Xenopus laevis.</title>
        <authorList>
            <person name="Session A."/>
            <person name="Uno Y."/>
            <person name="Kwon T."/>
            <person name="Chapman J."/>
            <person name="Toyoda A."/>
            <person name="Takahashi S."/>
            <person name="Fukui A."/>
            <person name="Hikosaka A."/>
            <person name="Putnam N."/>
            <person name="Stites J."/>
            <person name="Van Heeringen S."/>
            <person name="Quigley I."/>
            <person name="Heinz S."/>
            <person name="Hellsten U."/>
            <person name="Lyons J."/>
            <person name="Suzuki A."/>
            <person name="Kondo M."/>
            <person name="Ogino H."/>
            <person name="Ochi H."/>
            <person name="Bogdanovic O."/>
            <person name="Lister R."/>
            <person name="Georgiou G."/>
            <person name="Paranjpe S."/>
            <person name="Van Kruijsbergen I."/>
            <person name="Mozaffari S."/>
            <person name="Shu S."/>
            <person name="Schmutz J."/>
            <person name="Jenkins J."/>
            <person name="Grimwood J."/>
            <person name="Carlson J."/>
            <person name="Mitros T."/>
            <person name="Simakov O."/>
            <person name="Heald R."/>
            <person name="Miller K."/>
            <person name="Haudenschild C."/>
            <person name="Kuroki Y."/>
            <person name="Tanaka T."/>
            <person name="Michiue T."/>
            <person name="Watanabe M."/>
            <person name="Kinoshita T."/>
            <person name="Ohta Y."/>
            <person name="Mawaribuchi S."/>
            <person name="Suzuki Y."/>
            <person name="Haramoto Y."/>
            <person name="Yamamoto T."/>
            <person name="Takagi C."/>
            <person name="Kitzman J."/>
            <person name="Shendure J."/>
            <person name="Nakayama T."/>
            <person name="Izutsu Y."/>
            <person name="Robert J."/>
            <person name="Dichmann D."/>
            <person name="Flajnik M."/>
            <person name="Houston D."/>
            <person name="Marcotte E."/>
            <person name="Wallingford J."/>
            <person name="Ito Y."/>
            <person name="Asashima M."/>
            <person name="Ueno N."/>
            <person name="Matsuda Y."/>
            <person name="Jan Veenstra G."/>
            <person name="Fujiyama A."/>
            <person name="Harland R."/>
            <person name="Taira M."/>
            <person name="Rokhsar D.S."/>
        </authorList>
    </citation>
    <scope>NUCLEOTIDE SEQUENCE</scope>
    <source>
        <strain evidence="1">J</strain>
        <tissue evidence="1">Blood</tissue>
    </source>
</reference>
<protein>
    <submittedName>
        <fullName evidence="1">Uncharacterized protein</fullName>
    </submittedName>
</protein>
<sequence>MDYLQSSWIIFNGLSAERAPLPTCCFDCRGRKARRCVSTSNYILNMPWSCPVSSVPLLVRACYSLLML</sequence>
<proteinExistence type="predicted"/>
<name>A0A974GZ08_XENLA</name>
<gene>
    <name evidence="1" type="ORF">XELAEV_18002725mg</name>
</gene>